<keyword evidence="5" id="KW-0378">Hydrolase</keyword>
<accession>G7HXW8</accession>
<comment type="catalytic activity">
    <reaction evidence="1">
        <text>a monocarboxylic acid amide + H2O = a monocarboxylate + NH4(+)</text>
        <dbReference type="Rhea" id="RHEA:12020"/>
        <dbReference type="ChEBI" id="CHEBI:15377"/>
        <dbReference type="ChEBI" id="CHEBI:28938"/>
        <dbReference type="ChEBI" id="CHEBI:35757"/>
        <dbReference type="ChEBI" id="CHEBI:83628"/>
        <dbReference type="EC" id="3.5.1.4"/>
    </reaction>
</comment>
<protein>
    <recommendedName>
        <fullName evidence="3">amidase</fullName>
        <ecNumber evidence="3">3.5.1.4</ecNumber>
    </recommendedName>
</protein>
<dbReference type="EC" id="3.5.1.4" evidence="3"/>
<evidence type="ECO:0000256" key="1">
    <source>
        <dbReference type="ARBA" id="ARBA00001311"/>
    </source>
</evidence>
<dbReference type="Proteomes" id="UP000004840">
    <property type="component" value="Unassembled WGS sequence"/>
</dbReference>
<evidence type="ECO:0000313" key="6">
    <source>
        <dbReference type="Proteomes" id="UP000004840"/>
    </source>
</evidence>
<dbReference type="InterPro" id="IPR023631">
    <property type="entry name" value="Amidase_dom"/>
</dbReference>
<dbReference type="InterPro" id="IPR036928">
    <property type="entry name" value="AS_sf"/>
</dbReference>
<comment type="similarity">
    <text evidence="2">Belongs to the amidase family.</text>
</comment>
<dbReference type="PANTHER" id="PTHR11895:SF7">
    <property type="entry name" value="GLUTAMYL-TRNA(GLN) AMIDOTRANSFERASE SUBUNIT A, MITOCHONDRIAL"/>
    <property type="match status" value="1"/>
</dbReference>
<dbReference type="InterPro" id="IPR000120">
    <property type="entry name" value="Amidase"/>
</dbReference>
<dbReference type="PANTHER" id="PTHR11895">
    <property type="entry name" value="TRANSAMIDASE"/>
    <property type="match status" value="1"/>
</dbReference>
<sequence>MDSRFSLKQLARDLSSLTPQEHGFTYIDTSRRPKATGRLSGWILSAKDLNDVAGMPTSLGAKHRAYNAETTDATIAALEDQGALIVGKSSTPELGLRVDTEPVDMPHPVNPLHPGATPGGSSGGAAVQVARGLLRAAHGSDGGGSLRVPAAACGVVGFKQSGTDLGVSGFITRTVADAAFLHDITPRPAPARVGVLKQPLFAHTRVDPRHLRAVDEATSQLSAAGYPVQEIAPYPTADVTFESFRHIFTSRLAGMDAGEGYFEWVRQQGLKVSERMLADALRHTNGLPRLLADCWQVDAIITPMLAYTPPQIGTFLALDHEENFMEQTRWSPWGSLFNVAQLPAISVPWSISPGVSTPQARTPQAAQTPVGVQVGSVTLNDAQLLHLASVLHV</sequence>
<evidence type="ECO:0000313" key="5">
    <source>
        <dbReference type="EMBL" id="CCE55033.1"/>
    </source>
</evidence>
<evidence type="ECO:0000256" key="3">
    <source>
        <dbReference type="ARBA" id="ARBA00012922"/>
    </source>
</evidence>
<gene>
    <name evidence="5" type="ORF">CCAS_07595</name>
</gene>
<dbReference type="RefSeq" id="WP_006822514.1">
    <property type="nucleotide sequence ID" value="NZ_CAFW01000076.1"/>
</dbReference>
<evidence type="ECO:0000259" key="4">
    <source>
        <dbReference type="Pfam" id="PF01425"/>
    </source>
</evidence>
<organism evidence="5 6">
    <name type="scientific">Corynebacterium casei UCMA 3821</name>
    <dbReference type="NCBI Taxonomy" id="1110505"/>
    <lineage>
        <taxon>Bacteria</taxon>
        <taxon>Bacillati</taxon>
        <taxon>Actinomycetota</taxon>
        <taxon>Actinomycetes</taxon>
        <taxon>Mycobacteriales</taxon>
        <taxon>Corynebacteriaceae</taxon>
        <taxon>Corynebacterium</taxon>
    </lineage>
</organism>
<dbReference type="SUPFAM" id="SSF75304">
    <property type="entry name" value="Amidase signature (AS) enzymes"/>
    <property type="match status" value="1"/>
</dbReference>
<evidence type="ECO:0000256" key="2">
    <source>
        <dbReference type="ARBA" id="ARBA00009199"/>
    </source>
</evidence>
<dbReference type="EMBL" id="CAFW01000076">
    <property type="protein sequence ID" value="CCE55033.1"/>
    <property type="molecule type" value="Genomic_DNA"/>
</dbReference>
<proteinExistence type="inferred from homology"/>
<feature type="domain" description="Amidase" evidence="4">
    <location>
        <begin position="27"/>
        <end position="174"/>
    </location>
</feature>
<reference evidence="5 6" key="1">
    <citation type="journal article" date="2012" name="J. Bacteriol.">
        <title>Genome Sequence of Corynebacterium casei UCMA 3821, Isolated from a Smear-Ripened Cheese.</title>
        <authorList>
            <person name="Monnet C."/>
            <person name="Loux V."/>
            <person name="Bento P."/>
            <person name="Gibrat J.F."/>
            <person name="Straub C."/>
            <person name="Bonnarme P."/>
            <person name="Landaud S."/>
            <person name="Irlinger F."/>
        </authorList>
    </citation>
    <scope>NUCLEOTIDE SEQUENCE [LARGE SCALE GENOMIC DNA]</scope>
    <source>
        <strain evidence="5 6">UCMA 3821</strain>
    </source>
</reference>
<dbReference type="AlphaFoldDB" id="G7HXW8"/>
<dbReference type="Pfam" id="PF01425">
    <property type="entry name" value="Amidase"/>
    <property type="match status" value="2"/>
</dbReference>
<feature type="domain" description="Amidase" evidence="4">
    <location>
        <begin position="293"/>
        <end position="385"/>
    </location>
</feature>
<dbReference type="GO" id="GO:0004040">
    <property type="term" value="F:amidase activity"/>
    <property type="evidence" value="ECO:0007669"/>
    <property type="project" value="UniProtKB-EC"/>
</dbReference>
<dbReference type="InterPro" id="IPR020556">
    <property type="entry name" value="Amidase_CS"/>
</dbReference>
<dbReference type="PROSITE" id="PS00571">
    <property type="entry name" value="AMIDASES"/>
    <property type="match status" value="1"/>
</dbReference>
<name>G7HXW8_9CORY</name>
<comment type="caution">
    <text evidence="5">The sequence shown here is derived from an EMBL/GenBank/DDBJ whole genome shotgun (WGS) entry which is preliminary data.</text>
</comment>
<dbReference type="Gene3D" id="3.90.1300.10">
    <property type="entry name" value="Amidase signature (AS) domain"/>
    <property type="match status" value="1"/>
</dbReference>